<dbReference type="RefSeq" id="WP_341376390.1">
    <property type="nucleotide sequence ID" value="NZ_JBBUTF010000026.1"/>
</dbReference>
<gene>
    <name evidence="1" type="ORF">AACH11_21820</name>
</gene>
<dbReference type="EMBL" id="JBBUTF010000026">
    <property type="protein sequence ID" value="MEK8028606.1"/>
    <property type="molecule type" value="Genomic_DNA"/>
</dbReference>
<organism evidence="1 2">
    <name type="scientific">Pseudaquabacterium rugosum</name>
    <dbReference type="NCBI Taxonomy" id="2984194"/>
    <lineage>
        <taxon>Bacteria</taxon>
        <taxon>Pseudomonadati</taxon>
        <taxon>Pseudomonadota</taxon>
        <taxon>Betaproteobacteria</taxon>
        <taxon>Burkholderiales</taxon>
        <taxon>Sphaerotilaceae</taxon>
        <taxon>Pseudaquabacterium</taxon>
    </lineage>
</organism>
<evidence type="ECO:0000313" key="1">
    <source>
        <dbReference type="EMBL" id="MEK8028606.1"/>
    </source>
</evidence>
<sequence length="266" mass="29449">MHFKVDTALEQKFLLTGEDDSPNNYLLNVGRTGEGGWATPRHRHNFDQVRFVLKGNYPYGENKVLPEGWVAYFPESVHYGPQARPEGLEMMVCQFGGASGNGFLSVKRREAANDALKKRGEFKAGFFHYTDNAGQPQVQDGSEACFEQATGRRVGFASPRYDDLVVMNPANYAWLPTAEAGVSVKPLGSFTERNARLGFVRIEAEAIYSAGQEDSIQILFVAKGRLLVEGQELGPRSALEFCANEGPVGLTALEPVEIFYMVLPRF</sequence>
<evidence type="ECO:0000313" key="2">
    <source>
        <dbReference type="Proteomes" id="UP001368500"/>
    </source>
</evidence>
<dbReference type="InterPro" id="IPR011051">
    <property type="entry name" value="RmlC_Cupin_sf"/>
</dbReference>
<dbReference type="InterPro" id="IPR014710">
    <property type="entry name" value="RmlC-like_jellyroll"/>
</dbReference>
<evidence type="ECO:0008006" key="3">
    <source>
        <dbReference type="Google" id="ProtNLM"/>
    </source>
</evidence>
<name>A0ABU9BFX7_9BURK</name>
<dbReference type="Proteomes" id="UP001368500">
    <property type="component" value="Unassembled WGS sequence"/>
</dbReference>
<protein>
    <recommendedName>
        <fullName evidence="3">Cupin domain-containing protein</fullName>
    </recommendedName>
</protein>
<comment type="caution">
    <text evidence="1">The sequence shown here is derived from an EMBL/GenBank/DDBJ whole genome shotgun (WGS) entry which is preliminary data.</text>
</comment>
<dbReference type="Gene3D" id="2.60.120.10">
    <property type="entry name" value="Jelly Rolls"/>
    <property type="match status" value="1"/>
</dbReference>
<reference evidence="1 2" key="1">
    <citation type="submission" date="2024-04" db="EMBL/GenBank/DDBJ databases">
        <title>Novel species of the genus Ideonella isolated from streams.</title>
        <authorList>
            <person name="Lu H."/>
        </authorList>
    </citation>
    <scope>NUCLEOTIDE SEQUENCE [LARGE SCALE GENOMIC DNA]</scope>
    <source>
        <strain evidence="1 2">BYS139W</strain>
    </source>
</reference>
<keyword evidence="2" id="KW-1185">Reference proteome</keyword>
<accession>A0ABU9BFX7</accession>
<dbReference type="SUPFAM" id="SSF51182">
    <property type="entry name" value="RmlC-like cupins"/>
    <property type="match status" value="2"/>
</dbReference>
<proteinExistence type="predicted"/>